<feature type="compositionally biased region" description="Polar residues" evidence="2">
    <location>
        <begin position="131"/>
        <end position="142"/>
    </location>
</feature>
<feature type="compositionally biased region" description="Basic and acidic residues" evidence="2">
    <location>
        <begin position="430"/>
        <end position="446"/>
    </location>
</feature>
<evidence type="ECO:0000256" key="1">
    <source>
        <dbReference type="ARBA" id="ARBA00023203"/>
    </source>
</evidence>
<proteinExistence type="predicted"/>
<reference evidence="5 6" key="1">
    <citation type="submission" date="2024-06" db="EMBL/GenBank/DDBJ databases">
        <title>A chromosome-level genome assembly of beet webworm, Loxostege sticticalis.</title>
        <authorList>
            <person name="Zhang Y."/>
        </authorList>
    </citation>
    <scope>NUCLEOTIDE SEQUENCE [LARGE SCALE GENOMIC DNA]</scope>
    <source>
        <strain evidence="5">AQ028</strain>
        <tissue evidence="5">Male pupae</tissue>
    </source>
</reference>
<feature type="region of interest" description="Disordered" evidence="2">
    <location>
        <begin position="674"/>
        <end position="712"/>
    </location>
</feature>
<dbReference type="InterPro" id="IPR016024">
    <property type="entry name" value="ARM-type_fold"/>
</dbReference>
<feature type="compositionally biased region" description="Polar residues" evidence="2">
    <location>
        <begin position="2123"/>
        <end position="2135"/>
    </location>
</feature>
<evidence type="ECO:0000259" key="4">
    <source>
        <dbReference type="PROSITE" id="PS51444"/>
    </source>
</evidence>
<feature type="compositionally biased region" description="Basic and acidic residues" evidence="2">
    <location>
        <begin position="650"/>
        <end position="659"/>
    </location>
</feature>
<feature type="compositionally biased region" description="Low complexity" evidence="2">
    <location>
        <begin position="23"/>
        <end position="37"/>
    </location>
</feature>
<sequence length="2135" mass="240786">MSFRKYYDTGKTSSYGRSRDSSATRATTTTSTDRPSSVTAKYLSPTPSYKSSIPVLRGERSTKDETPISAIANKYANYGKKDKVTPTYEKKDYTKLTVPVTGKSRETSPVSTSSKYKYSNTNGKSRDVSPVSKNKYSMSSIGGKSRDLSPVSSKYSFTRPSRHLSPGRQTTKTLKEKSPEPSPANRDKDIPSKTDKLSSYSMTSLYSNKHPRTSNYSRPASRAEVKPDITINRYAIASRLASNYSPTVKLSSVSPVNHSHSLEKFEIEKSVSPSITIKEEKADSPLKEVHSSEPVEEHCDLKSEDVNENETETVIVITRHTSPTPPGSSAYVRSRRADMAKTLEKTITRSKNKPEMVDKEIQSDRLDDPTRSSRFGSTARSSVTSWSLYPSSSYTGYAGRYSTKYTTTRDNSSGNSYSDRTSRSTSTEPPPKENISRTHSPSDHFKSSPIINSTIPEANKEIFFYDEKKDDDSSNMSEMIINVNFTLKSPKILTQTTAELVSPEVTITNSLLPPQAPKAEGTVKIKKKIRKSSTDSSSDSSSKKKVVKKRSKSVSSSDSEQVSEGSDKNKGLSSISPSKSSNKISSTSSLSKQKSRESNSPESSMTQSSMSEDEAMSRSKTVDISRTSADETSLPTDASHKQSSPIPPPRNDEGTEEAKSFLIRALGPVATLFKMRHQESNENSRWPDISSSDSTGKDVSNLLTESDKSSKTKNIIASNDDGFVQLKKIRHVESGERAWWLDSSSNIPEGIERLSPPRKSSSDSDKSEKYNFFKVRHIESGEKDWWLTSNSNETSSLSNNKDVQNSLSKSSSDQKRFPLSRIRHIESGERAWWLSSDKNIPEGIEKLPTPPPQEESDTSDSEEVQEYITPSHIPPFPLHLPDDEPLGDRRSPEGLETPKENEDFRGRTSPYENNHQYRRRNMYQKGMEKYISRYTDIDDILGTSGQIYSPFMDSILARRTGMPFEEECEEIDPTQVRIHDSTPQRPVITKLRGSRKNALVLRTQLPVRVHAIIEKLLHSQGRELRRALFSLKQILQSDKDLVHDFIANKGLDCLMQVGNLDDQNYIDYILRALGQILLYVDGMHGVMGHKRCIQWLYSLISSKFRHVVKTALKLLVVFVEYTDKNSILLIEAINVVDSTNGRPPWYNIMKILQDIDASDTELLIYATTLINLCLNNVPDREMYYDQIDTLQEQGMDEIIQLYMTKQGTDLDLLRQLQIFEAVLLLEDGDDSGTAIKQLDESVINSVRRRGSNVNSSERRRSKKRQMKDKVKAPVIIHSDSKPKITNNNRPQFLPSILDNNKESKELSTALRRRRDRYARQAHHIIQQQELLNNSNGIYNGLFGNTNGAYNSTNGNVTSSNTNYTNGSYINTNSYQIIKDNNDHYYNGNGVNGHEDDAYINRTVKNLNLADVLINGNQRYTSGLKQRIQNGTLGHSVTAVDALAVIRQKQLDGPPEVKDDRGILLTKEHSIKDLAQRLTSPVSPTTEEKQLRVAEMAGIVSKAKEELAKSQSKEVIKSPSVEKSPKVHEIKISENELHWEELRQRCLKREYHLCDLDFSDLRQDSDDETLSQSVNASTGPPPPPPGMFLPAVCNPPPLPGLPSVQRNSVPPPPVYATELSNDSDSSTIKKNKKTVKLFWREIQENPTPVPIRSKVGGFIWDDLPEVPLDTKTLEHLFESRTNDLIIKEKLMEPKRNLILDTKRSNAINIAMKKLPTPQTIKAAIMKMDANVIGREVIEKLLTMLPTEEEKVKIQEAQYANPDLPLGSAEQFLLTLASINELSSRLKLWLFKLDFDNSEKEIAEPLMDLKQGMELLKVNKTFKVILATLRSVGSFLNGNQVKGFRLEYLSKVMEVKDTVHKHPLLHHICEMIIEKFPDTTDFFSEVGPVIRASKVDFDVLANNLMKLETDCKASWDHMKRIAKHDGSQIFKTKINEFLTDAAERIILLSVIRKRVMSRYDKFLLYLGVPTADIGKTKASEFLKVIAEFALEYRTTRERVLQQLEKRANHRERNKTRGKMIIDVGNYSNKIERIGDDVSADSALKELLRTDPSTDSWTEGRRKAQNRRVPVNGEIMTADDEIIESLVRSATSKRKPITRERRRNRLCDQKNYLNRTLDGHQWPGPETSNGATAATQHR</sequence>
<dbReference type="InterPro" id="IPR015425">
    <property type="entry name" value="FH2_Formin"/>
</dbReference>
<evidence type="ECO:0008006" key="7">
    <source>
        <dbReference type="Google" id="ProtNLM"/>
    </source>
</evidence>
<name>A0ABD0TRJ0_LOXSC</name>
<feature type="compositionally biased region" description="Basic and acidic residues" evidence="2">
    <location>
        <begin position="880"/>
        <end position="906"/>
    </location>
</feature>
<feature type="compositionally biased region" description="Pro residues" evidence="2">
    <location>
        <begin position="1578"/>
        <end position="1588"/>
    </location>
</feature>
<keyword evidence="1" id="KW-0009">Actin-binding</keyword>
<dbReference type="Pfam" id="PF24959">
    <property type="entry name" value="FH3_FHOD1-3"/>
    <property type="match status" value="1"/>
</dbReference>
<dbReference type="PANTHER" id="PTHR45920:SF4">
    <property type="entry name" value="FORMIN HOMOLOGY 2 DOMAIN CONTAINING, ISOFORM I"/>
    <property type="match status" value="1"/>
</dbReference>
<evidence type="ECO:0000313" key="6">
    <source>
        <dbReference type="Proteomes" id="UP001549921"/>
    </source>
</evidence>
<feature type="region of interest" description="Disordered" evidence="2">
    <location>
        <begin position="280"/>
        <end position="308"/>
    </location>
</feature>
<dbReference type="InterPro" id="IPR011989">
    <property type="entry name" value="ARM-like"/>
</dbReference>
<feature type="compositionally biased region" description="Basic and acidic residues" evidence="2">
    <location>
        <begin position="344"/>
        <end position="371"/>
    </location>
</feature>
<dbReference type="InterPro" id="IPR056771">
    <property type="entry name" value="FH3_FHOD1-3-like"/>
</dbReference>
<feature type="compositionally biased region" description="Polar residues" evidence="2">
    <location>
        <begin position="801"/>
        <end position="811"/>
    </location>
</feature>
<feature type="region of interest" description="Disordered" evidence="2">
    <location>
        <begin position="792"/>
        <end position="817"/>
    </location>
</feature>
<dbReference type="PANTHER" id="PTHR45920">
    <property type="entry name" value="FORMIN HOMOLOGY 2 DOMAIN CONTAINING, ISOFORM I"/>
    <property type="match status" value="1"/>
</dbReference>
<feature type="compositionally biased region" description="Polar residues" evidence="2">
    <location>
        <begin position="150"/>
        <end position="159"/>
    </location>
</feature>
<feature type="region of interest" description="Disordered" evidence="2">
    <location>
        <begin position="344"/>
        <end position="382"/>
    </location>
</feature>
<feature type="region of interest" description="Disordered" evidence="2">
    <location>
        <begin position="1247"/>
        <end position="1270"/>
    </location>
</feature>
<feature type="domain" description="GBD/FH3" evidence="3">
    <location>
        <begin position="925"/>
        <end position="1336"/>
    </location>
</feature>
<dbReference type="EMBL" id="JBEDNZ010000001">
    <property type="protein sequence ID" value="KAL0851841.1"/>
    <property type="molecule type" value="Genomic_DNA"/>
</dbReference>
<feature type="region of interest" description="Disordered" evidence="2">
    <location>
        <begin position="2112"/>
        <end position="2135"/>
    </location>
</feature>
<accession>A0ABD0TRJ0</accession>
<protein>
    <recommendedName>
        <fullName evidence="7">FH1/FH2 domain-containing protein 3</fullName>
    </recommendedName>
</protein>
<feature type="compositionally biased region" description="Polar residues" evidence="2">
    <location>
        <begin position="404"/>
        <end position="419"/>
    </location>
</feature>
<feature type="compositionally biased region" description="Low complexity" evidence="2">
    <location>
        <begin position="573"/>
        <end position="593"/>
    </location>
</feature>
<feature type="compositionally biased region" description="Basic and acidic residues" evidence="2">
    <location>
        <begin position="173"/>
        <end position="196"/>
    </location>
</feature>
<feature type="compositionally biased region" description="Basic residues" evidence="2">
    <location>
        <begin position="543"/>
        <end position="552"/>
    </location>
</feature>
<organism evidence="5 6">
    <name type="scientific">Loxostege sticticalis</name>
    <name type="common">Beet webworm moth</name>
    <dbReference type="NCBI Taxonomy" id="481309"/>
    <lineage>
        <taxon>Eukaryota</taxon>
        <taxon>Metazoa</taxon>
        <taxon>Ecdysozoa</taxon>
        <taxon>Arthropoda</taxon>
        <taxon>Hexapoda</taxon>
        <taxon>Insecta</taxon>
        <taxon>Pterygota</taxon>
        <taxon>Neoptera</taxon>
        <taxon>Endopterygota</taxon>
        <taxon>Lepidoptera</taxon>
        <taxon>Glossata</taxon>
        <taxon>Ditrysia</taxon>
        <taxon>Pyraloidea</taxon>
        <taxon>Crambidae</taxon>
        <taxon>Pyraustinae</taxon>
        <taxon>Loxostege</taxon>
    </lineage>
</organism>
<comment type="caution">
    <text evidence="5">The sequence shown here is derived from an EMBL/GenBank/DDBJ whole genome shotgun (WGS) entry which is preliminary data.</text>
</comment>
<feature type="compositionally biased region" description="Polar residues" evidence="2">
    <location>
        <begin position="107"/>
        <end position="123"/>
    </location>
</feature>
<evidence type="ECO:0000256" key="2">
    <source>
        <dbReference type="SAM" id="MobiDB-lite"/>
    </source>
</evidence>
<dbReference type="InterPro" id="IPR042201">
    <property type="entry name" value="FH2_Formin_sf"/>
</dbReference>
<dbReference type="Gene3D" id="1.20.58.2220">
    <property type="entry name" value="Formin, FH2 domain"/>
    <property type="match status" value="1"/>
</dbReference>
<dbReference type="Gene3D" id="1.25.10.10">
    <property type="entry name" value="Leucine-rich Repeat Variant"/>
    <property type="match status" value="1"/>
</dbReference>
<feature type="region of interest" description="Disordered" evidence="2">
    <location>
        <begin position="1"/>
        <end position="223"/>
    </location>
</feature>
<feature type="compositionally biased region" description="Basic and acidic residues" evidence="2">
    <location>
        <begin position="79"/>
        <end position="94"/>
    </location>
</feature>
<feature type="compositionally biased region" description="Polar residues" evidence="2">
    <location>
        <begin position="197"/>
        <end position="218"/>
    </location>
</feature>
<feature type="compositionally biased region" description="Basic and acidic residues" evidence="2">
    <location>
        <begin position="280"/>
        <end position="305"/>
    </location>
</feature>
<dbReference type="Proteomes" id="UP001549921">
    <property type="component" value="Unassembled WGS sequence"/>
</dbReference>
<dbReference type="PROSITE" id="PS51232">
    <property type="entry name" value="GBD_FH3"/>
    <property type="match status" value="1"/>
</dbReference>
<feature type="compositionally biased region" description="Polar residues" evidence="2">
    <location>
        <begin position="683"/>
        <end position="704"/>
    </location>
</feature>
<dbReference type="SUPFAM" id="SSF48371">
    <property type="entry name" value="ARM repeat"/>
    <property type="match status" value="1"/>
</dbReference>
<evidence type="ECO:0000313" key="5">
    <source>
        <dbReference type="EMBL" id="KAL0851841.1"/>
    </source>
</evidence>
<dbReference type="SMART" id="SM00498">
    <property type="entry name" value="FH2"/>
    <property type="match status" value="1"/>
</dbReference>
<gene>
    <name evidence="5" type="ORF">ABMA28_000141</name>
</gene>
<dbReference type="InterPro" id="IPR014768">
    <property type="entry name" value="GBD/FH3_dom"/>
</dbReference>
<feature type="compositionally biased region" description="Acidic residues" evidence="2">
    <location>
        <begin position="854"/>
        <end position="865"/>
    </location>
</feature>
<dbReference type="GO" id="GO:0003779">
    <property type="term" value="F:actin binding"/>
    <property type="evidence" value="ECO:0007669"/>
    <property type="project" value="UniProtKB-KW"/>
</dbReference>
<feature type="compositionally biased region" description="Polar residues" evidence="2">
    <location>
        <begin position="624"/>
        <end position="644"/>
    </location>
</feature>
<feature type="compositionally biased region" description="Low complexity" evidence="2">
    <location>
        <begin position="600"/>
        <end position="610"/>
    </location>
</feature>
<dbReference type="SUPFAM" id="SSF101447">
    <property type="entry name" value="Formin homology 2 domain (FH2 domain)"/>
    <property type="match status" value="1"/>
</dbReference>
<feature type="compositionally biased region" description="Polar residues" evidence="2">
    <location>
        <begin position="372"/>
        <end position="382"/>
    </location>
</feature>
<feature type="compositionally biased region" description="Basic and acidic residues" evidence="2">
    <location>
        <begin position="57"/>
        <end position="66"/>
    </location>
</feature>
<dbReference type="Pfam" id="PF02181">
    <property type="entry name" value="FH2"/>
    <property type="match status" value="1"/>
</dbReference>
<feature type="region of interest" description="Disordered" evidence="2">
    <location>
        <begin position="512"/>
        <end position="661"/>
    </location>
</feature>
<feature type="region of interest" description="Disordered" evidence="2">
    <location>
        <begin position="404"/>
        <end position="452"/>
    </location>
</feature>
<feature type="region of interest" description="Disordered" evidence="2">
    <location>
        <begin position="1564"/>
        <end position="1588"/>
    </location>
</feature>
<dbReference type="PROSITE" id="PS51444">
    <property type="entry name" value="FH2"/>
    <property type="match status" value="1"/>
</dbReference>
<feature type="region of interest" description="Disordered" evidence="2">
    <location>
        <begin position="841"/>
        <end position="912"/>
    </location>
</feature>
<evidence type="ECO:0000259" key="3">
    <source>
        <dbReference type="PROSITE" id="PS51232"/>
    </source>
</evidence>
<feature type="domain" description="FH2" evidence="4">
    <location>
        <begin position="1623"/>
        <end position="2016"/>
    </location>
</feature>